<dbReference type="AlphaFoldDB" id="A0A5E6WU86"/>
<keyword evidence="1" id="KW-0456">Lyase</keyword>
<evidence type="ECO:0000313" key="1">
    <source>
        <dbReference type="EMBL" id="VVN32718.1"/>
    </source>
</evidence>
<reference evidence="1 2" key="1">
    <citation type="submission" date="2019-09" db="EMBL/GenBank/DDBJ databases">
        <authorList>
            <person name="Chandra G."/>
            <person name="Truman W A."/>
        </authorList>
    </citation>
    <scope>NUCLEOTIDE SEQUENCE [LARGE SCALE GENOMIC DNA]</scope>
    <source>
        <strain evidence="1">PS624</strain>
    </source>
</reference>
<dbReference type="EC" id="4.1.1.112" evidence="1"/>
<protein>
    <submittedName>
        <fullName evidence="1">Oxaloacetate decarboxylase</fullName>
        <ecNumber evidence="1">4.1.1.112</ecNumber>
    </submittedName>
</protein>
<dbReference type="RefSeq" id="WP_224794677.1">
    <property type="nucleotide sequence ID" value="NZ_CABVGZ010000073.1"/>
</dbReference>
<gene>
    <name evidence="1" type="ORF">PS624_04929</name>
</gene>
<evidence type="ECO:0000313" key="2">
    <source>
        <dbReference type="Proteomes" id="UP000326241"/>
    </source>
</evidence>
<dbReference type="EMBL" id="CABVGZ010000073">
    <property type="protein sequence ID" value="VVN32718.1"/>
    <property type="molecule type" value="Genomic_DNA"/>
</dbReference>
<accession>A0A5E6WU86</accession>
<sequence length="61" mass="6619">MIERSHHKLRKAFGDLLQGAVCKFAANVLDPISVIFEVAIQRGSFASLQVLGVPDIALLTL</sequence>
<organism evidence="1 2">
    <name type="scientific">Pseudomonas fluorescens</name>
    <dbReference type="NCBI Taxonomy" id="294"/>
    <lineage>
        <taxon>Bacteria</taxon>
        <taxon>Pseudomonadati</taxon>
        <taxon>Pseudomonadota</taxon>
        <taxon>Gammaproteobacteria</taxon>
        <taxon>Pseudomonadales</taxon>
        <taxon>Pseudomonadaceae</taxon>
        <taxon>Pseudomonas</taxon>
    </lineage>
</organism>
<dbReference type="Proteomes" id="UP000326241">
    <property type="component" value="Unassembled WGS sequence"/>
</dbReference>
<dbReference type="GO" id="GO:0008948">
    <property type="term" value="F:oxaloacetate decarboxylase activity"/>
    <property type="evidence" value="ECO:0007669"/>
    <property type="project" value="UniProtKB-EC"/>
</dbReference>
<name>A0A5E6WU86_PSEFL</name>
<proteinExistence type="predicted"/>